<feature type="region of interest" description="Disordered" evidence="1">
    <location>
        <begin position="1"/>
        <end position="66"/>
    </location>
</feature>
<proteinExistence type="predicted"/>
<protein>
    <submittedName>
        <fullName evidence="2">Uncharacterized protein</fullName>
    </submittedName>
</protein>
<dbReference type="EMBL" id="JAUZQC010000023">
    <property type="protein sequence ID" value="KAK5849577.1"/>
    <property type="molecule type" value="Genomic_DNA"/>
</dbReference>
<accession>A0AAN7WVL6</accession>
<gene>
    <name evidence="2" type="ORF">PBY51_013902</name>
</gene>
<comment type="caution">
    <text evidence="2">The sequence shown here is derived from an EMBL/GenBank/DDBJ whole genome shotgun (WGS) entry which is preliminary data.</text>
</comment>
<keyword evidence="3" id="KW-1185">Reference proteome</keyword>
<dbReference type="Proteomes" id="UP001346869">
    <property type="component" value="Unassembled WGS sequence"/>
</dbReference>
<evidence type="ECO:0000313" key="2">
    <source>
        <dbReference type="EMBL" id="KAK5849577.1"/>
    </source>
</evidence>
<dbReference type="AlphaFoldDB" id="A0AAN7WVL6"/>
<sequence>MRMGVVAPPSWPPSPLLPAPPCRPPATQEQFKMAACSSRMRERERKKGETPTAVSRRRSSEPGLALYAEPDDYFRTM</sequence>
<name>A0AAN7WVL6_ELEMC</name>
<feature type="compositionally biased region" description="Basic and acidic residues" evidence="1">
    <location>
        <begin position="39"/>
        <end position="49"/>
    </location>
</feature>
<reference evidence="2 3" key="1">
    <citation type="journal article" date="2023" name="Genes (Basel)">
        <title>Chromosome-Level Genome Assembly and Circadian Gene Repertoire of the Patagonia Blennie Eleginops maclovinus-The Closest Ancestral Proxy of Antarctic Cryonotothenioids.</title>
        <authorList>
            <person name="Cheng C.C."/>
            <person name="Rivera-Colon A.G."/>
            <person name="Minhas B.F."/>
            <person name="Wilson L."/>
            <person name="Rayamajhi N."/>
            <person name="Vargas-Chacoff L."/>
            <person name="Catchen J.M."/>
        </authorList>
    </citation>
    <scope>NUCLEOTIDE SEQUENCE [LARGE SCALE GENOMIC DNA]</scope>
    <source>
        <strain evidence="2">JMC-PN-2008</strain>
    </source>
</reference>
<evidence type="ECO:0000313" key="3">
    <source>
        <dbReference type="Proteomes" id="UP001346869"/>
    </source>
</evidence>
<evidence type="ECO:0000256" key="1">
    <source>
        <dbReference type="SAM" id="MobiDB-lite"/>
    </source>
</evidence>
<feature type="compositionally biased region" description="Pro residues" evidence="1">
    <location>
        <begin position="9"/>
        <end position="24"/>
    </location>
</feature>
<organism evidence="2 3">
    <name type="scientific">Eleginops maclovinus</name>
    <name type="common">Patagonian blennie</name>
    <name type="synonym">Eleginus maclovinus</name>
    <dbReference type="NCBI Taxonomy" id="56733"/>
    <lineage>
        <taxon>Eukaryota</taxon>
        <taxon>Metazoa</taxon>
        <taxon>Chordata</taxon>
        <taxon>Craniata</taxon>
        <taxon>Vertebrata</taxon>
        <taxon>Euteleostomi</taxon>
        <taxon>Actinopterygii</taxon>
        <taxon>Neopterygii</taxon>
        <taxon>Teleostei</taxon>
        <taxon>Neoteleostei</taxon>
        <taxon>Acanthomorphata</taxon>
        <taxon>Eupercaria</taxon>
        <taxon>Perciformes</taxon>
        <taxon>Notothenioidei</taxon>
        <taxon>Eleginopidae</taxon>
        <taxon>Eleginops</taxon>
    </lineage>
</organism>
<reference evidence="2 3" key="2">
    <citation type="journal article" date="2023" name="Mol. Biol. Evol.">
        <title>Genomics of Secondarily Temperate Adaptation in the Only Non-Antarctic Icefish.</title>
        <authorList>
            <person name="Rivera-Colon A.G."/>
            <person name="Rayamajhi N."/>
            <person name="Minhas B.F."/>
            <person name="Madrigal G."/>
            <person name="Bilyk K.T."/>
            <person name="Yoon V."/>
            <person name="Hune M."/>
            <person name="Gregory S."/>
            <person name="Cheng C.H.C."/>
            <person name="Catchen J.M."/>
        </authorList>
    </citation>
    <scope>NUCLEOTIDE SEQUENCE [LARGE SCALE GENOMIC DNA]</scope>
    <source>
        <strain evidence="2">JMC-PN-2008</strain>
    </source>
</reference>